<gene>
    <name evidence="2" type="ORF">GJV77_10685</name>
</gene>
<accession>A0A7K1GN80</accession>
<dbReference type="Pfam" id="PF13648">
    <property type="entry name" value="Lipocalin_4"/>
    <property type="match status" value="1"/>
</dbReference>
<evidence type="ECO:0000313" key="2">
    <source>
        <dbReference type="EMBL" id="MTH30362.1"/>
    </source>
</evidence>
<dbReference type="OrthoDB" id="1451787at2"/>
<evidence type="ECO:0000313" key="3">
    <source>
        <dbReference type="Proteomes" id="UP000488936"/>
    </source>
</evidence>
<sequence length="155" mass="17195">MAVMGVSVLACSSDDNSNGTPDYKTEIQGTWKDSKIIFLDKDKKVIGEQPASNNDGCGNDELEFKGDVWTSKYSYKYINGDINECRTETSSNKFVITGSKISITDEEGYNEEYEITEVSKSKLVLLDLEPLTESAVEGEKYPKGTTFVKLECVSK</sequence>
<feature type="domain" description="Lipocalin-like" evidence="1">
    <location>
        <begin position="27"/>
        <end position="125"/>
    </location>
</feature>
<name>A0A7K1GN80_9FLAO</name>
<keyword evidence="3" id="KW-1185">Reference proteome</keyword>
<comment type="caution">
    <text evidence="2">The sequence shown here is derived from an EMBL/GenBank/DDBJ whole genome shotgun (WGS) entry which is preliminary data.</text>
</comment>
<dbReference type="EMBL" id="WMJY01000024">
    <property type="protein sequence ID" value="MTH30362.1"/>
    <property type="molecule type" value="Genomic_DNA"/>
</dbReference>
<evidence type="ECO:0000259" key="1">
    <source>
        <dbReference type="Pfam" id="PF13648"/>
    </source>
</evidence>
<dbReference type="InterPro" id="IPR024311">
    <property type="entry name" value="Lipocalin-like"/>
</dbReference>
<dbReference type="AlphaFoldDB" id="A0A7K1GN80"/>
<organism evidence="2 3">
    <name type="scientific">Myroides pelagicus</name>
    <dbReference type="NCBI Taxonomy" id="270914"/>
    <lineage>
        <taxon>Bacteria</taxon>
        <taxon>Pseudomonadati</taxon>
        <taxon>Bacteroidota</taxon>
        <taxon>Flavobacteriia</taxon>
        <taxon>Flavobacteriales</taxon>
        <taxon>Flavobacteriaceae</taxon>
        <taxon>Myroides</taxon>
    </lineage>
</organism>
<proteinExistence type="predicted"/>
<dbReference type="RefSeq" id="WP_155036346.1">
    <property type="nucleotide sequence ID" value="NZ_JBHTIG010000016.1"/>
</dbReference>
<protein>
    <recommendedName>
        <fullName evidence="1">Lipocalin-like domain-containing protein</fullName>
    </recommendedName>
</protein>
<reference evidence="2 3" key="1">
    <citation type="journal article" date="2006" name="Int. J. Syst. Evol. Microbiol.">
        <title>Myroides pelagicus sp. nov., isolated from seawater in Thailand.</title>
        <authorList>
            <person name="Yoon J."/>
            <person name="Maneerat S."/>
            <person name="Kawai F."/>
            <person name="Yokota A."/>
        </authorList>
    </citation>
    <scope>NUCLEOTIDE SEQUENCE [LARGE SCALE GENOMIC DNA]</scope>
    <source>
        <strain evidence="2 3">SM1T</strain>
    </source>
</reference>
<dbReference type="Proteomes" id="UP000488936">
    <property type="component" value="Unassembled WGS sequence"/>
</dbReference>